<name>A0A7I7YM47_9MYCO</name>
<dbReference type="Pfam" id="PF08242">
    <property type="entry name" value="Methyltransf_12"/>
    <property type="match status" value="1"/>
</dbReference>
<dbReference type="OrthoDB" id="649979at2"/>
<dbReference type="PANTHER" id="PTHR43464">
    <property type="entry name" value="METHYLTRANSFERASE"/>
    <property type="match status" value="1"/>
</dbReference>
<feature type="domain" description="Methyltransferase type 12" evidence="1">
    <location>
        <begin position="61"/>
        <end position="154"/>
    </location>
</feature>
<dbReference type="EMBL" id="AP022614">
    <property type="protein sequence ID" value="BBZ42928.1"/>
    <property type="molecule type" value="Genomic_DNA"/>
</dbReference>
<organism evidence="2 3">
    <name type="scientific">Mycobacterium parmense</name>
    <dbReference type="NCBI Taxonomy" id="185642"/>
    <lineage>
        <taxon>Bacteria</taxon>
        <taxon>Bacillati</taxon>
        <taxon>Actinomycetota</taxon>
        <taxon>Actinomycetes</taxon>
        <taxon>Mycobacteriales</taxon>
        <taxon>Mycobacteriaceae</taxon>
        <taxon>Mycobacterium</taxon>
        <taxon>Mycobacterium simiae complex</taxon>
    </lineage>
</organism>
<dbReference type="SUPFAM" id="SSF53335">
    <property type="entry name" value="S-adenosyl-L-methionine-dependent methyltransferases"/>
    <property type="match status" value="1"/>
</dbReference>
<reference evidence="2 3" key="1">
    <citation type="journal article" date="2019" name="Emerg. Microbes Infect.">
        <title>Comprehensive subspecies identification of 175 nontuberculous mycobacteria species based on 7547 genomic profiles.</title>
        <authorList>
            <person name="Matsumoto Y."/>
            <person name="Kinjo T."/>
            <person name="Motooka D."/>
            <person name="Nabeya D."/>
            <person name="Jung N."/>
            <person name="Uechi K."/>
            <person name="Horii T."/>
            <person name="Iida T."/>
            <person name="Fujita J."/>
            <person name="Nakamura S."/>
        </authorList>
    </citation>
    <scope>NUCLEOTIDE SEQUENCE [LARGE SCALE GENOMIC DNA]</scope>
    <source>
        <strain evidence="2 3">JCM 14742</strain>
    </source>
</reference>
<dbReference type="GO" id="GO:0008168">
    <property type="term" value="F:methyltransferase activity"/>
    <property type="evidence" value="ECO:0007669"/>
    <property type="project" value="TreeGrafter"/>
</dbReference>
<dbReference type="AlphaFoldDB" id="A0A7I7YM47"/>
<proteinExistence type="predicted"/>
<protein>
    <recommendedName>
        <fullName evidence="1">Methyltransferase type 12 domain-containing protein</fullName>
    </recommendedName>
</protein>
<gene>
    <name evidence="2" type="ORF">MPRM_02090</name>
</gene>
<evidence type="ECO:0000313" key="2">
    <source>
        <dbReference type="EMBL" id="BBZ42928.1"/>
    </source>
</evidence>
<dbReference type="InterPro" id="IPR029063">
    <property type="entry name" value="SAM-dependent_MTases_sf"/>
</dbReference>
<dbReference type="RefSeq" id="WP_085269256.1">
    <property type="nucleotide sequence ID" value="NZ_AP022614.1"/>
</dbReference>
<dbReference type="InterPro" id="IPR013217">
    <property type="entry name" value="Methyltransf_12"/>
</dbReference>
<evidence type="ECO:0000259" key="1">
    <source>
        <dbReference type="Pfam" id="PF08242"/>
    </source>
</evidence>
<dbReference type="CDD" id="cd02440">
    <property type="entry name" value="AdoMet_MTases"/>
    <property type="match status" value="1"/>
</dbReference>
<keyword evidence="3" id="KW-1185">Reference proteome</keyword>
<sequence length="405" mass="45758">MNDDPRSDVVSRQYERWTYPRPIQDLEGWIADNWEWFDPLHAHRILWPDREYKPDLDILVAGCGTNQAAVFAFNNPAARVVAIDISQPSLDHQAYLKDRYGLWNLELRLLPIEEAPTLGSQFDLVVSTGVLHHLADPSAGMRALAGLLAPDGVLAVMLYAKYGRIGVELLESVFRDMGMRQDAASVHMVKEAISLLSVDHPVQSYLKIARDLQFSDAAVVDTFLHGRQRSYTVEDCLDLVSSSGLEFQGWLLKAPYYAHDVFASSSEFYRAVNQLPDHKLWSVMERIQTSNGCHFFMASRPERPRESYQIDFATPRALDYVPVFRLRCGLSGTEIVRPDWSMTLGSTQMPFVEQVDGRRTIGEIAQLIARQGSRRAGVADVETFACKLFQSLWRLDFVAMGLNSA</sequence>
<dbReference type="Proteomes" id="UP000467105">
    <property type="component" value="Chromosome"/>
</dbReference>
<dbReference type="PANTHER" id="PTHR43464:SF94">
    <property type="entry name" value="MALONYL-[ACYL-CARRIER PROTEIN] O-METHYLTRANSFERASE"/>
    <property type="match status" value="1"/>
</dbReference>
<dbReference type="Gene3D" id="3.40.50.150">
    <property type="entry name" value="Vaccinia Virus protein VP39"/>
    <property type="match status" value="1"/>
</dbReference>
<evidence type="ECO:0000313" key="3">
    <source>
        <dbReference type="Proteomes" id="UP000467105"/>
    </source>
</evidence>
<accession>A0A7I7YM47</accession>